<dbReference type="EMBL" id="CM000782">
    <property type="protein sequence ID" value="AQK80118.1"/>
    <property type="molecule type" value="Genomic_DNA"/>
</dbReference>
<dbReference type="SMR" id="A0A1D6KHR3"/>
<dbReference type="InParanoid" id="A0A1D6KHR3"/>
<evidence type="ECO:0000313" key="2">
    <source>
        <dbReference type="EMBL" id="AQK80118.1"/>
    </source>
</evidence>
<accession>A0A1D6KHR3</accession>
<proteinExistence type="predicted"/>
<evidence type="ECO:0000313" key="3">
    <source>
        <dbReference type="EMBL" id="ONM02542.1"/>
    </source>
</evidence>
<name>A0A1D6KHR3_MAIZE</name>
<dbReference type="AlphaFoldDB" id="A0A1D6KHR3"/>
<dbReference type="EMBL" id="CM007647">
    <property type="protein sequence ID" value="ONM02542.1"/>
    <property type="molecule type" value="Genomic_DNA"/>
</dbReference>
<reference evidence="3" key="1">
    <citation type="submission" date="2015-12" db="EMBL/GenBank/DDBJ databases">
        <title>Update maize B73 reference genome by single molecule sequencing technologies.</title>
        <authorList>
            <consortium name="Maize Genome Sequencing Project"/>
            <person name="Ware D."/>
        </authorList>
    </citation>
    <scope>NUCLEOTIDE SEQUENCE [LARGE SCALE GENOMIC DNA]</scope>
    <source>
        <tissue evidence="3">Seedling</tissue>
    </source>
</reference>
<feature type="region of interest" description="Disordered" evidence="1">
    <location>
        <begin position="1"/>
        <end position="26"/>
    </location>
</feature>
<sequence>MSSPAHISDASSRTGPRRTTRTITPRVRRRCLKEMVQTSLNLSRNPIQMKDGIFRIML</sequence>
<feature type="compositionally biased region" description="Polar residues" evidence="1">
    <location>
        <begin position="1"/>
        <end position="12"/>
    </location>
</feature>
<feature type="compositionally biased region" description="Basic residues" evidence="1">
    <location>
        <begin position="15"/>
        <end position="26"/>
    </location>
</feature>
<protein>
    <submittedName>
        <fullName evidence="3">Uncharacterized protein</fullName>
    </submittedName>
</protein>
<organism evidence="3">
    <name type="scientific">Zea mays</name>
    <name type="common">Maize</name>
    <dbReference type="NCBI Taxonomy" id="4577"/>
    <lineage>
        <taxon>Eukaryota</taxon>
        <taxon>Viridiplantae</taxon>
        <taxon>Streptophyta</taxon>
        <taxon>Embryophyta</taxon>
        <taxon>Tracheophyta</taxon>
        <taxon>Spermatophyta</taxon>
        <taxon>Magnoliopsida</taxon>
        <taxon>Liliopsida</taxon>
        <taxon>Poales</taxon>
        <taxon>Poaceae</taxon>
        <taxon>PACMAD clade</taxon>
        <taxon>Panicoideae</taxon>
        <taxon>Andropogonodae</taxon>
        <taxon>Andropogoneae</taxon>
        <taxon>Tripsacinae</taxon>
        <taxon>Zea</taxon>
    </lineage>
</organism>
<gene>
    <name evidence="3" type="ORF">ZEAMMB73_Zm00001d031262</name>
    <name evidence="2" type="ORF">ZEAMMB73_Zm00001d036002</name>
</gene>
<evidence type="ECO:0000256" key="1">
    <source>
        <dbReference type="SAM" id="MobiDB-lite"/>
    </source>
</evidence>